<dbReference type="InterPro" id="IPR037386">
    <property type="entry name" value="CCDC40"/>
</dbReference>
<name>A0ABQ8ULV6_9EUKA</name>
<protein>
    <submittedName>
        <fullName evidence="3">Flagellar-associated protein</fullName>
    </submittedName>
</protein>
<evidence type="ECO:0000313" key="3">
    <source>
        <dbReference type="EMBL" id="KAJ4458480.1"/>
    </source>
</evidence>
<feature type="region of interest" description="Disordered" evidence="2">
    <location>
        <begin position="1"/>
        <end position="47"/>
    </location>
</feature>
<dbReference type="PANTHER" id="PTHR16275">
    <property type="entry name" value="COILED-COIL DOMAIN-CONTAINING PROTEIN 40"/>
    <property type="match status" value="1"/>
</dbReference>
<evidence type="ECO:0000313" key="4">
    <source>
        <dbReference type="Proteomes" id="UP001141327"/>
    </source>
</evidence>
<feature type="coiled-coil region" evidence="1">
    <location>
        <begin position="320"/>
        <end position="438"/>
    </location>
</feature>
<dbReference type="EMBL" id="JAPMOS010000028">
    <property type="protein sequence ID" value="KAJ4458480.1"/>
    <property type="molecule type" value="Genomic_DNA"/>
</dbReference>
<feature type="coiled-coil region" evidence="1">
    <location>
        <begin position="717"/>
        <end position="805"/>
    </location>
</feature>
<keyword evidence="1" id="KW-0175">Coiled coil</keyword>
<feature type="region of interest" description="Disordered" evidence="2">
    <location>
        <begin position="989"/>
        <end position="1008"/>
    </location>
</feature>
<sequence>MDPQPADGESQLPPVLPEELPPPAPGGEIDGAAPAIPEEEDDGQSIIAPDHPIFERVQEALKVQLLGQRDQVELAYREKAEALARKEREHVDNGVELYRVQQDLAKKHSHLESLDARHTQVVQARSQAEAELQRVVTSVDLQKQLFAATVKKTRDAQTELDRVNETIHDVEQYHTQMQGEITLIRRAAYVADGDLVAKEREKKNQDFLIDNMQSQVKRLQEQHGLYEAQLVAQQEETKAARATLSEAATEKEPPPLAPLSAVPLCSTPLPSLHPAPILPVHFALIDAGSTTGGRVRARVQAILMEEKQLLSQYKSSVTGMQRRDEALQQSEDALRQQRENLQAMGNELHGFRTSIRQEEERVERQTELLAKVEHECQELRAAIERYRQQRDQLGQELTDLKKMADAQAQTAARALHDQHQLQQRLEHLQLAIQQTRAEQVAVEGKIREHLDEQCSYERSTSATEQSAARIRQEIHEKARSPPARHRPPKLPELQAASLQNELQRVRLDILNTQAHTSSLQKALDTLLAQLKEKDAIIERYEQEIRRKNDLITKKQSEVDKLNRRYAQLTENMKDENVGPLEACINNLRKEIDAKKADCEGLERNWMRLQVSLVAMMKQAEEEEDQIAQTKARQTVLSQRGLRLDQSCQAELAEIRDLQQGIAKMHTDMQRLNTEIAKHATKQQAIASANFTMEADFIARLKARRPSPAPAPTLELDAMRLERQIVEVKQGKEAVKNDTVEAERQMMLWERKIELERETQEALDPTKSQSDVAEMEREIHRMQLRYKSLELEQEQLLRTMEMAIKKRVAIAESAPARPLPARPMGLGWGLGSRLWADRWLVSLGHRAAAAAPKKVVTQAGLRQTNADLQRRLKAATDEAARYEGELQAASGQQQLEQQVGQMSDECKQLRDREKALQEAVTGLVMEKQKNLDKITRAQRFVKRYTAEAGGTYAPAAKPEELDQRLAAQGARKEHLDAIIQELRAQFPFIQARPRPPRPRPRPRHSSLSDVRRLMGRLGLGDGGWQIVS</sequence>
<dbReference type="Gene3D" id="1.10.287.1490">
    <property type="match status" value="1"/>
</dbReference>
<comment type="caution">
    <text evidence="3">The sequence shown here is derived from an EMBL/GenBank/DDBJ whole genome shotgun (WGS) entry which is preliminary data.</text>
</comment>
<keyword evidence="4" id="KW-1185">Reference proteome</keyword>
<feature type="compositionally biased region" description="Basic residues" evidence="2">
    <location>
        <begin position="993"/>
        <end position="1003"/>
    </location>
</feature>
<keyword evidence="3" id="KW-0969">Cilium</keyword>
<keyword evidence="3" id="KW-0282">Flagellum</keyword>
<feature type="coiled-coil region" evidence="1">
    <location>
        <begin position="857"/>
        <end position="918"/>
    </location>
</feature>
<feature type="compositionally biased region" description="Pro residues" evidence="2">
    <location>
        <begin position="14"/>
        <end position="25"/>
    </location>
</feature>
<reference evidence="3" key="1">
    <citation type="journal article" date="2022" name="bioRxiv">
        <title>Genomics of Preaxostyla Flagellates Illuminates Evolutionary Transitions and the Path Towards Mitochondrial Loss.</title>
        <authorList>
            <person name="Novak L.V.F."/>
            <person name="Treitli S.C."/>
            <person name="Pyrih J."/>
            <person name="Halakuc P."/>
            <person name="Pipaliya S.V."/>
            <person name="Vacek V."/>
            <person name="Brzon O."/>
            <person name="Soukal P."/>
            <person name="Eme L."/>
            <person name="Dacks J.B."/>
            <person name="Karnkowska A."/>
            <person name="Elias M."/>
            <person name="Hampl V."/>
        </authorList>
    </citation>
    <scope>NUCLEOTIDE SEQUENCE</scope>
    <source>
        <strain evidence="3">RCP-MX</strain>
    </source>
</reference>
<feature type="coiled-coil region" evidence="1">
    <location>
        <begin position="523"/>
        <end position="674"/>
    </location>
</feature>
<gene>
    <name evidence="3" type="ORF">PAPYR_5659</name>
</gene>
<feature type="coiled-coil region" evidence="1">
    <location>
        <begin position="202"/>
        <end position="236"/>
    </location>
</feature>
<proteinExistence type="predicted"/>
<organism evidence="3 4">
    <name type="scientific">Paratrimastix pyriformis</name>
    <dbReference type="NCBI Taxonomy" id="342808"/>
    <lineage>
        <taxon>Eukaryota</taxon>
        <taxon>Metamonada</taxon>
        <taxon>Preaxostyla</taxon>
        <taxon>Paratrimastigidae</taxon>
        <taxon>Paratrimastix</taxon>
    </lineage>
</organism>
<accession>A0ABQ8ULV6</accession>
<evidence type="ECO:0000256" key="1">
    <source>
        <dbReference type="SAM" id="Coils"/>
    </source>
</evidence>
<keyword evidence="3" id="KW-0966">Cell projection</keyword>
<dbReference type="Proteomes" id="UP001141327">
    <property type="component" value="Unassembled WGS sequence"/>
</dbReference>
<dbReference type="PANTHER" id="PTHR16275:SF8">
    <property type="entry name" value="COILED-COIL DOMAIN-CONTAINING PROTEIN 40"/>
    <property type="match status" value="1"/>
</dbReference>
<evidence type="ECO:0000256" key="2">
    <source>
        <dbReference type="SAM" id="MobiDB-lite"/>
    </source>
</evidence>